<proteinExistence type="inferred from homology"/>
<evidence type="ECO:0000259" key="9">
    <source>
        <dbReference type="Pfam" id="PF13844"/>
    </source>
</evidence>
<dbReference type="EC" id="2.4.1.255" evidence="3"/>
<reference evidence="10 11" key="1">
    <citation type="submission" date="2017-09" db="EMBL/GenBank/DDBJ databases">
        <title>Depth-based differentiation of microbial function through sediment-hosted aquifers and enrichment of novel symbionts in the deep terrestrial subsurface.</title>
        <authorList>
            <person name="Probst A.J."/>
            <person name="Ladd B."/>
            <person name="Jarett J.K."/>
            <person name="Geller-Mcgrath D.E."/>
            <person name="Sieber C.M."/>
            <person name="Emerson J.B."/>
            <person name="Anantharaman K."/>
            <person name="Thomas B.C."/>
            <person name="Malmstrom R."/>
            <person name="Stieglmeier M."/>
            <person name="Klingl A."/>
            <person name="Woyke T."/>
            <person name="Ryan C.M."/>
            <person name="Banfield J.F."/>
        </authorList>
    </citation>
    <scope>NUCLEOTIDE SEQUENCE [LARGE SCALE GENOMIC DNA]</scope>
    <source>
        <strain evidence="10">CG17_big_fil_post_rev_8_21_14_2_50_48_46</strain>
    </source>
</reference>
<dbReference type="PROSITE" id="PS50005">
    <property type="entry name" value="TPR"/>
    <property type="match status" value="1"/>
</dbReference>
<dbReference type="SUPFAM" id="SSF48452">
    <property type="entry name" value="TPR-like"/>
    <property type="match status" value="1"/>
</dbReference>
<dbReference type="Proteomes" id="UP000231019">
    <property type="component" value="Unassembled WGS sequence"/>
</dbReference>
<evidence type="ECO:0000256" key="1">
    <source>
        <dbReference type="ARBA" id="ARBA00004922"/>
    </source>
</evidence>
<comment type="similarity">
    <text evidence="2">Belongs to the glycosyltransferase 41 family. O-GlcNAc transferase subfamily.</text>
</comment>
<dbReference type="PANTHER" id="PTHR44835:SF1">
    <property type="entry name" value="PROTEIN O-GLCNAC TRANSFERASE"/>
    <property type="match status" value="1"/>
</dbReference>
<dbReference type="InterPro" id="IPR029489">
    <property type="entry name" value="OGT/SEC/SPY_C"/>
</dbReference>
<feature type="repeat" description="TPR" evidence="8">
    <location>
        <begin position="111"/>
        <end position="144"/>
    </location>
</feature>
<evidence type="ECO:0000256" key="7">
    <source>
        <dbReference type="ARBA" id="ARBA00022803"/>
    </source>
</evidence>
<feature type="domain" description="O-GlcNAc transferase C-terminal" evidence="9">
    <location>
        <begin position="480"/>
        <end position="646"/>
    </location>
</feature>
<dbReference type="SMART" id="SM00028">
    <property type="entry name" value="TPR"/>
    <property type="match status" value="6"/>
</dbReference>
<organism evidence="10 11">
    <name type="scientific">bacterium (Candidatus Blackallbacteria) CG17_big_fil_post_rev_8_21_14_2_50_48_46</name>
    <dbReference type="NCBI Taxonomy" id="2014261"/>
    <lineage>
        <taxon>Bacteria</taxon>
        <taxon>Candidatus Blackallbacteria</taxon>
    </lineage>
</organism>
<evidence type="ECO:0000256" key="6">
    <source>
        <dbReference type="ARBA" id="ARBA00022737"/>
    </source>
</evidence>
<keyword evidence="6" id="KW-0677">Repeat</keyword>
<dbReference type="InterPro" id="IPR051939">
    <property type="entry name" value="Glycosyltr_41/O-GlcNAc_trsf"/>
</dbReference>
<evidence type="ECO:0000256" key="8">
    <source>
        <dbReference type="PROSITE-ProRule" id="PRU00339"/>
    </source>
</evidence>
<dbReference type="Gene3D" id="3.40.50.2000">
    <property type="entry name" value="Glycogen Phosphorylase B"/>
    <property type="match status" value="1"/>
</dbReference>
<dbReference type="EMBL" id="PFFQ01000009">
    <property type="protein sequence ID" value="PIW18813.1"/>
    <property type="molecule type" value="Genomic_DNA"/>
</dbReference>
<keyword evidence="4" id="KW-0328">Glycosyltransferase</keyword>
<dbReference type="InterPro" id="IPR019734">
    <property type="entry name" value="TPR_rpt"/>
</dbReference>
<comment type="caution">
    <text evidence="10">The sequence shown here is derived from an EMBL/GenBank/DDBJ whole genome shotgun (WGS) entry which is preliminary data.</text>
</comment>
<dbReference type="InterPro" id="IPR011990">
    <property type="entry name" value="TPR-like_helical_dom_sf"/>
</dbReference>
<dbReference type="Pfam" id="PF13181">
    <property type="entry name" value="TPR_8"/>
    <property type="match status" value="1"/>
</dbReference>
<protein>
    <recommendedName>
        <fullName evidence="3">protein O-GlcNAc transferase</fullName>
        <ecNumber evidence="3">2.4.1.255</ecNumber>
    </recommendedName>
</protein>
<gene>
    <name evidence="10" type="ORF">COW36_03280</name>
</gene>
<dbReference type="Gene3D" id="1.25.40.10">
    <property type="entry name" value="Tetratricopeptide repeat domain"/>
    <property type="match status" value="2"/>
</dbReference>
<accession>A0A2M7G9L8</accession>
<evidence type="ECO:0000256" key="5">
    <source>
        <dbReference type="ARBA" id="ARBA00022679"/>
    </source>
</evidence>
<keyword evidence="7 8" id="KW-0802">TPR repeat</keyword>
<name>A0A2M7G9L8_9BACT</name>
<evidence type="ECO:0000313" key="11">
    <source>
        <dbReference type="Proteomes" id="UP000231019"/>
    </source>
</evidence>
<dbReference type="GO" id="GO:0097363">
    <property type="term" value="F:protein O-acetylglucosaminyltransferase activity"/>
    <property type="evidence" value="ECO:0007669"/>
    <property type="project" value="UniProtKB-EC"/>
</dbReference>
<dbReference type="PANTHER" id="PTHR44835">
    <property type="entry name" value="UDP-N-ACETYLGLUCOSAMINE--PEPTIDE N-ACETYLGLUCOSAMINYLTRANSFERASE SPINDLY-RELATED"/>
    <property type="match status" value="1"/>
</dbReference>
<evidence type="ECO:0000256" key="4">
    <source>
        <dbReference type="ARBA" id="ARBA00022676"/>
    </source>
</evidence>
<dbReference type="Gene3D" id="3.40.50.11380">
    <property type="match status" value="1"/>
</dbReference>
<evidence type="ECO:0000313" key="10">
    <source>
        <dbReference type="EMBL" id="PIW18813.1"/>
    </source>
</evidence>
<dbReference type="Pfam" id="PF13432">
    <property type="entry name" value="TPR_16"/>
    <property type="match status" value="1"/>
</dbReference>
<dbReference type="SUPFAM" id="SSF53756">
    <property type="entry name" value="UDP-Glycosyltransferase/glycogen phosphorylase"/>
    <property type="match status" value="1"/>
</dbReference>
<evidence type="ECO:0000256" key="3">
    <source>
        <dbReference type="ARBA" id="ARBA00011970"/>
    </source>
</evidence>
<keyword evidence="5" id="KW-0808">Transferase</keyword>
<dbReference type="Pfam" id="PF13844">
    <property type="entry name" value="Glyco_transf_41"/>
    <property type="match status" value="1"/>
</dbReference>
<sequence>MAANAQAHRILRQALKLQRRGEVARAQKLFRRVTRLNPRAYQAFFQLGLQAEKQENSDLAAKYYRQAMVSNRRYSPAYLKLGAYYEDHNDFYRSFMAYGEYLLRTPQPETGDAYLRFARMLSRMDQDELAISFYLKALEIEPTEPLTYFLLAESLQSKGDMDSALACFMALGKIHAPSLPLISFFMGYLLERNGEYESALRCYNEAMGATGGAVLWKLKRDLAYPYVMASRQQIEQFQVKIQQALTDFEQGLRKRTLKFHEKNHQYFSMIQSNIVHIAYHHYNPLPIRRQFAALLPVLLPETQLAPWEPRPHTRKWIHLGLICSSKSVNLAFAYAGALFNEMDPERYKITVFCNSPKVSQIFNPQNRYRFSHPNASYQVISKDFQEAARQIREEELDLLMFTEPNWDYFQYSLASLRLARAQATSWMNPGTSGLPEMDYFFSSELIERPDAEADYSETLVRFKTLPSHLPLYPFPEQSVSRADFGLAEVEHLYACPQNLLKFHPDFDPVVKEILLRDPKGHLVLVATSTQEHLCQLLLKRFQRTIPEVMERIWVLPEMPVEDYLGLLRVTDVVLDPLYYGGGTTTYQAMAYGIPIVTLPTERMVGRITAALYQKMQLMDTVAHDLEDYIQKAILYASQPELRKTIIEGTLARSILFEDREIVKEFSDFMEALVAGDVPPGISKPE</sequence>
<evidence type="ECO:0000256" key="2">
    <source>
        <dbReference type="ARBA" id="ARBA00005386"/>
    </source>
</evidence>
<dbReference type="AlphaFoldDB" id="A0A2M7G9L8"/>
<comment type="pathway">
    <text evidence="1">Protein modification; protein glycosylation.</text>
</comment>